<organism evidence="1">
    <name type="scientific">Salmonella enterica subsp. enterica serovar Saintpaul</name>
    <dbReference type="NCBI Taxonomy" id="90105"/>
    <lineage>
        <taxon>Bacteria</taxon>
        <taxon>Pseudomonadati</taxon>
        <taxon>Pseudomonadota</taxon>
        <taxon>Gammaproteobacteria</taxon>
        <taxon>Enterobacterales</taxon>
        <taxon>Enterobacteriaceae</taxon>
        <taxon>Salmonella</taxon>
    </lineage>
</organism>
<dbReference type="EMBL" id="MLZC01000005">
    <property type="protein sequence ID" value="OHG66405.1"/>
    <property type="molecule type" value="Genomic_DNA"/>
</dbReference>
<comment type="caution">
    <text evidence="1">The sequence shown here is derived from an EMBL/GenBank/DDBJ whole genome shotgun (WGS) entry which is preliminary data.</text>
</comment>
<dbReference type="AlphaFoldDB" id="A0A1S0ZGY8"/>
<proteinExistence type="predicted"/>
<protein>
    <submittedName>
        <fullName evidence="1">Transcriptional regulator</fullName>
    </submittedName>
</protein>
<sequence>MLSKHDNTTLQRPSMDSLIDMKFITSDCLLSDKWIYRLISLNRFPKPIKIGRMSRWRAADYYTWRDGFEENSGQKFEGMREKARNIKSGNTLASTPTIQ</sequence>
<accession>A0A1S0ZGY8</accession>
<reference evidence="1" key="1">
    <citation type="submission" date="2016-09" db="EMBL/GenBank/DDBJ databases">
        <title>Whole genome sequencing of Salmonella enterica.</title>
        <authorList>
            <person name="Bell R."/>
        </authorList>
    </citation>
    <scope>NUCLEOTIDE SEQUENCE [LARGE SCALE GENOMIC DNA]</scope>
    <source>
        <strain evidence="1">CFSAN044978</strain>
    </source>
</reference>
<gene>
    <name evidence="1" type="ORF">A7T00_13090</name>
</gene>
<evidence type="ECO:0000313" key="1">
    <source>
        <dbReference type="EMBL" id="OHG66405.1"/>
    </source>
</evidence>
<name>A0A1S0ZGY8_SALET</name>
<dbReference type="Gene3D" id="1.10.238.160">
    <property type="match status" value="1"/>
</dbReference>